<gene>
    <name evidence="3" type="ORF">WJX75_000554</name>
</gene>
<protein>
    <submittedName>
        <fullName evidence="3">Uncharacterized protein</fullName>
    </submittedName>
</protein>
<accession>A0ABR2YDL7</accession>
<reference evidence="3 4" key="1">
    <citation type="journal article" date="2024" name="Nat. Commun.">
        <title>Phylogenomics reveals the evolutionary origins of lichenization in chlorophyte algae.</title>
        <authorList>
            <person name="Puginier C."/>
            <person name="Libourel C."/>
            <person name="Otte J."/>
            <person name="Skaloud P."/>
            <person name="Haon M."/>
            <person name="Grisel S."/>
            <person name="Petersen M."/>
            <person name="Berrin J.G."/>
            <person name="Delaux P.M."/>
            <person name="Dal Grande F."/>
            <person name="Keller J."/>
        </authorList>
    </citation>
    <scope>NUCLEOTIDE SEQUENCE [LARGE SCALE GENOMIC DNA]</scope>
    <source>
        <strain evidence="3 4">SAG 216-7</strain>
    </source>
</reference>
<evidence type="ECO:0000256" key="1">
    <source>
        <dbReference type="SAM" id="MobiDB-lite"/>
    </source>
</evidence>
<evidence type="ECO:0000313" key="3">
    <source>
        <dbReference type="EMBL" id="KAK9903241.1"/>
    </source>
</evidence>
<evidence type="ECO:0000256" key="2">
    <source>
        <dbReference type="SAM" id="SignalP"/>
    </source>
</evidence>
<feature type="compositionally biased region" description="Low complexity" evidence="1">
    <location>
        <begin position="69"/>
        <end position="88"/>
    </location>
</feature>
<keyword evidence="2" id="KW-0732">Signal</keyword>
<dbReference type="Proteomes" id="UP001491310">
    <property type="component" value="Unassembled WGS sequence"/>
</dbReference>
<organism evidence="3 4">
    <name type="scientific">Coccomyxa subellipsoidea</name>
    <dbReference type="NCBI Taxonomy" id="248742"/>
    <lineage>
        <taxon>Eukaryota</taxon>
        <taxon>Viridiplantae</taxon>
        <taxon>Chlorophyta</taxon>
        <taxon>core chlorophytes</taxon>
        <taxon>Trebouxiophyceae</taxon>
        <taxon>Trebouxiophyceae incertae sedis</taxon>
        <taxon>Coccomyxaceae</taxon>
        <taxon>Coccomyxa</taxon>
    </lineage>
</organism>
<proteinExistence type="predicted"/>
<sequence length="137" mass="14276">MRPLQAVVFLFITALKPMDLQLLPGDPLVSNSSHGSAKETLQGSLPDISTPTISSLTAPPYESNQQGRSTYSSANSHTTSASTSNHISQQGPPADAKSITLSWPPLSSESTSKQEVDTSAGVHQSGRSLAVAAEGDE</sequence>
<feature type="signal peptide" evidence="2">
    <location>
        <begin position="1"/>
        <end position="20"/>
    </location>
</feature>
<keyword evidence="4" id="KW-1185">Reference proteome</keyword>
<feature type="chain" id="PRO_5045752200" evidence="2">
    <location>
        <begin position="21"/>
        <end position="137"/>
    </location>
</feature>
<comment type="caution">
    <text evidence="3">The sequence shown here is derived from an EMBL/GenBank/DDBJ whole genome shotgun (WGS) entry which is preliminary data.</text>
</comment>
<feature type="compositionally biased region" description="Polar residues" evidence="1">
    <location>
        <begin position="29"/>
        <end position="68"/>
    </location>
</feature>
<feature type="region of interest" description="Disordered" evidence="1">
    <location>
        <begin position="29"/>
        <end position="137"/>
    </location>
</feature>
<evidence type="ECO:0000313" key="4">
    <source>
        <dbReference type="Proteomes" id="UP001491310"/>
    </source>
</evidence>
<feature type="compositionally biased region" description="Polar residues" evidence="1">
    <location>
        <begin position="99"/>
        <end position="113"/>
    </location>
</feature>
<dbReference type="EMBL" id="JALJOT010000014">
    <property type="protein sequence ID" value="KAK9903241.1"/>
    <property type="molecule type" value="Genomic_DNA"/>
</dbReference>
<name>A0ABR2YDL7_9CHLO</name>